<evidence type="ECO:0000256" key="9">
    <source>
        <dbReference type="PROSITE-ProRule" id="PRU10125"/>
    </source>
</evidence>
<comment type="subunit">
    <text evidence="8">Homodimer.</text>
</comment>
<reference evidence="11" key="1">
    <citation type="submission" date="2009-09" db="EMBL/GenBank/DDBJ databases">
        <title>The complete genome of Nakamurella multipartita DSM 44233.</title>
        <authorList>
            <consortium name="US DOE Joint Genome Institute (JGI-PGF)"/>
            <person name="Lucas S."/>
            <person name="Copeland A."/>
            <person name="Lapidus A."/>
            <person name="Glavina del Rio T."/>
            <person name="Dalin E."/>
            <person name="Tice H."/>
            <person name="Bruce D."/>
            <person name="Goodwin L."/>
            <person name="Pitluck S."/>
            <person name="Kyrpides N."/>
            <person name="Mavromatis K."/>
            <person name="Ivanova N."/>
            <person name="Ovchinnikova G."/>
            <person name="Sims D."/>
            <person name="Meincke L."/>
            <person name="Brettin T."/>
            <person name="Detter J.C."/>
            <person name="Han C."/>
            <person name="Larimer F."/>
            <person name="Land M."/>
            <person name="Hauser L."/>
            <person name="Markowitz V."/>
            <person name="Cheng J.-F."/>
            <person name="Hugenholtz P."/>
            <person name="Woyke T."/>
            <person name="Wu D."/>
            <person name="Klenk H.-P."/>
            <person name="Eisen J.A."/>
        </authorList>
    </citation>
    <scope>NUCLEOTIDE SEQUENCE [LARGE SCALE GENOMIC DNA]</scope>
    <source>
        <strain evidence="11">ATCC 700099 / DSM 44233 / CIP 104796 / JCM 9543 / NBRC 105858 / Y-104</strain>
    </source>
</reference>
<dbReference type="Pfam" id="PF01678">
    <property type="entry name" value="DAP_epimerase"/>
    <property type="match status" value="2"/>
</dbReference>
<accession>C8XH43</accession>
<dbReference type="FunCoup" id="C8XH43">
    <property type="interactions" value="344"/>
</dbReference>
<keyword evidence="6 8" id="KW-0413">Isomerase</keyword>
<dbReference type="STRING" id="479431.Namu_3982"/>
<dbReference type="GO" id="GO:0009089">
    <property type="term" value="P:lysine biosynthetic process via diaminopimelate"/>
    <property type="evidence" value="ECO:0007669"/>
    <property type="project" value="UniProtKB-UniRule"/>
</dbReference>
<dbReference type="OrthoDB" id="9805408at2"/>
<dbReference type="PROSITE" id="PS01326">
    <property type="entry name" value="DAP_EPIMERASE"/>
    <property type="match status" value="1"/>
</dbReference>
<dbReference type="HOGENOM" id="CLU_053306_4_0_11"/>
<evidence type="ECO:0000313" key="10">
    <source>
        <dbReference type="EMBL" id="ACV80274.1"/>
    </source>
</evidence>
<dbReference type="UniPathway" id="UPA00034">
    <property type="reaction ID" value="UER00025"/>
</dbReference>
<dbReference type="AlphaFoldDB" id="C8XH43"/>
<dbReference type="InParanoid" id="C8XH43"/>
<keyword evidence="4 8" id="KW-0028">Amino-acid biosynthesis</keyword>
<evidence type="ECO:0000256" key="7">
    <source>
        <dbReference type="ARBA" id="ARBA00051712"/>
    </source>
</evidence>
<feature type="binding site" evidence="8">
    <location>
        <position position="191"/>
    </location>
    <ligand>
        <name>substrate</name>
    </ligand>
</feature>
<comment type="function">
    <text evidence="8">Catalyzes the stereoinversion of LL-2,6-diaminopimelate (L,L-DAP) to meso-diaminopimelate (meso-DAP), a precursor of L-lysine and an essential component of the bacterial peptidoglycan.</text>
</comment>
<dbReference type="EC" id="5.1.1.7" evidence="3 8"/>
<name>C8XH43_NAKMY</name>
<dbReference type="PANTHER" id="PTHR31689:SF0">
    <property type="entry name" value="DIAMINOPIMELATE EPIMERASE"/>
    <property type="match status" value="1"/>
</dbReference>
<feature type="site" description="Could be important to modulate the pK values of the two catalytic cysteine residues" evidence="8">
    <location>
        <position position="158"/>
    </location>
</feature>
<feature type="binding site" evidence="8">
    <location>
        <position position="156"/>
    </location>
    <ligand>
        <name>substrate</name>
    </ligand>
</feature>
<feature type="binding site" evidence="8">
    <location>
        <begin position="85"/>
        <end position="86"/>
    </location>
    <ligand>
        <name>substrate</name>
    </ligand>
</feature>
<evidence type="ECO:0000256" key="1">
    <source>
        <dbReference type="ARBA" id="ARBA00005196"/>
    </source>
</evidence>
<sequence>MPAAPSAPADSDGPIFLKGHGTENDFVLLPDRADELDLTENRVRALCDRRAGLGGDGVIRVVPDADGGFFMDYRNADGSLAQMCGNGARLFARYMVDAGWAAPGRIPFRTRGGPRVAHVQTSGDVSIEMGPATLGVASRAAIGDAAFAGIAVDVGNPHLVCLDIGDRSTLAALDLSHAPEFDPQVFPDGVNIEFVTAQGPGEVAMRVHERGVGETRSCGTGTVAVAAATLAAAGRTQGRVLVNVPGGQVTVDIAPGTSMLTGPAVIVAQGRVEPQFWAAHR</sequence>
<evidence type="ECO:0000256" key="8">
    <source>
        <dbReference type="HAMAP-Rule" id="MF_00197"/>
    </source>
</evidence>
<evidence type="ECO:0000256" key="4">
    <source>
        <dbReference type="ARBA" id="ARBA00022605"/>
    </source>
</evidence>
<feature type="active site" description="Proton acceptor" evidence="8">
    <location>
        <position position="218"/>
    </location>
</feature>
<evidence type="ECO:0000256" key="6">
    <source>
        <dbReference type="ARBA" id="ARBA00023235"/>
    </source>
</evidence>
<protein>
    <recommendedName>
        <fullName evidence="3 8">Diaminopimelate epimerase</fullName>
        <shortName evidence="8">DAP epimerase</shortName>
        <ecNumber evidence="3 8">5.1.1.7</ecNumber>
    </recommendedName>
    <alternativeName>
        <fullName evidence="8">PLP-independent amino acid racemase</fullName>
    </alternativeName>
</protein>
<dbReference type="GO" id="GO:0005829">
    <property type="term" value="C:cytosol"/>
    <property type="evidence" value="ECO:0007669"/>
    <property type="project" value="TreeGrafter"/>
</dbReference>
<comment type="similarity">
    <text evidence="2 8">Belongs to the diaminopimelate epimerase family.</text>
</comment>
<dbReference type="KEGG" id="nml:Namu_3982"/>
<proteinExistence type="inferred from homology"/>
<comment type="pathway">
    <text evidence="1 8">Amino-acid biosynthesis; L-lysine biosynthesis via DAP pathway; DL-2,6-diaminopimelate from LL-2,6-diaminopimelate: step 1/1.</text>
</comment>
<feature type="binding site" evidence="8">
    <location>
        <position position="24"/>
    </location>
    <ligand>
        <name>substrate</name>
    </ligand>
</feature>
<keyword evidence="8" id="KW-0963">Cytoplasm</keyword>
<dbReference type="InterPro" id="IPR001653">
    <property type="entry name" value="DAP_epimerase_DapF"/>
</dbReference>
<dbReference type="GO" id="GO:0008837">
    <property type="term" value="F:diaminopimelate epimerase activity"/>
    <property type="evidence" value="ECO:0007669"/>
    <property type="project" value="UniProtKB-UniRule"/>
</dbReference>
<feature type="active site" description="Proton donor" evidence="8">
    <location>
        <position position="84"/>
    </location>
</feature>
<dbReference type="EMBL" id="CP001737">
    <property type="protein sequence ID" value="ACV80274.1"/>
    <property type="molecule type" value="Genomic_DNA"/>
</dbReference>
<comment type="subcellular location">
    <subcellularLocation>
        <location evidence="8">Cytoplasm</location>
    </subcellularLocation>
</comment>
<dbReference type="RefSeq" id="WP_015749100.1">
    <property type="nucleotide sequence ID" value="NC_013235.1"/>
</dbReference>
<keyword evidence="11" id="KW-1185">Reference proteome</keyword>
<dbReference type="HAMAP" id="MF_00197">
    <property type="entry name" value="DAP_epimerase"/>
    <property type="match status" value="1"/>
</dbReference>
<dbReference type="NCBIfam" id="TIGR00652">
    <property type="entry name" value="DapF"/>
    <property type="match status" value="1"/>
</dbReference>
<evidence type="ECO:0000256" key="3">
    <source>
        <dbReference type="ARBA" id="ARBA00013080"/>
    </source>
</evidence>
<feature type="binding site" evidence="8">
    <location>
        <begin position="219"/>
        <end position="220"/>
    </location>
    <ligand>
        <name>substrate</name>
    </ligand>
</feature>
<comment type="caution">
    <text evidence="8">Lacks conserved residue(s) required for the propagation of feature annotation.</text>
</comment>
<dbReference type="Gene3D" id="3.10.310.10">
    <property type="entry name" value="Diaminopimelate Epimerase, Chain A, domain 1"/>
    <property type="match status" value="2"/>
</dbReference>
<feature type="binding site" evidence="8">
    <location>
        <position position="75"/>
    </location>
    <ligand>
        <name>substrate</name>
    </ligand>
</feature>
<feature type="active site" evidence="9">
    <location>
        <position position="84"/>
    </location>
</feature>
<evidence type="ECO:0000256" key="5">
    <source>
        <dbReference type="ARBA" id="ARBA00023154"/>
    </source>
</evidence>
<dbReference type="eggNOG" id="COG0253">
    <property type="taxonomic scope" value="Bacteria"/>
</dbReference>
<evidence type="ECO:0000256" key="2">
    <source>
        <dbReference type="ARBA" id="ARBA00010219"/>
    </source>
</evidence>
<dbReference type="PANTHER" id="PTHR31689">
    <property type="entry name" value="DIAMINOPIMELATE EPIMERASE, CHLOROPLASTIC"/>
    <property type="match status" value="1"/>
</dbReference>
<gene>
    <name evidence="8" type="primary">dapF</name>
    <name evidence="10" type="ordered locus">Namu_3982</name>
</gene>
<dbReference type="SUPFAM" id="SSF54506">
    <property type="entry name" value="Diaminopimelate epimerase-like"/>
    <property type="match status" value="2"/>
</dbReference>
<dbReference type="InterPro" id="IPR018510">
    <property type="entry name" value="DAP_epimerase_AS"/>
</dbReference>
<organism evidence="10 11">
    <name type="scientific">Nakamurella multipartita (strain ATCC 700099 / DSM 44233 / CIP 104796 / JCM 9543 / NBRC 105858 / Y-104)</name>
    <name type="common">Microsphaera multipartita</name>
    <dbReference type="NCBI Taxonomy" id="479431"/>
    <lineage>
        <taxon>Bacteria</taxon>
        <taxon>Bacillati</taxon>
        <taxon>Actinomycetota</taxon>
        <taxon>Actinomycetes</taxon>
        <taxon>Nakamurellales</taxon>
        <taxon>Nakamurellaceae</taxon>
        <taxon>Nakamurella</taxon>
    </lineage>
</organism>
<dbReference type="Proteomes" id="UP000002218">
    <property type="component" value="Chromosome"/>
</dbReference>
<evidence type="ECO:0000313" key="11">
    <source>
        <dbReference type="Proteomes" id="UP000002218"/>
    </source>
</evidence>
<comment type="catalytic activity">
    <reaction evidence="7 8">
        <text>(2S,6S)-2,6-diaminopimelate = meso-2,6-diaminopimelate</text>
        <dbReference type="Rhea" id="RHEA:15393"/>
        <dbReference type="ChEBI" id="CHEBI:57609"/>
        <dbReference type="ChEBI" id="CHEBI:57791"/>
        <dbReference type="EC" id="5.1.1.7"/>
    </reaction>
</comment>
<keyword evidence="5 8" id="KW-0457">Lysine biosynthesis</keyword>
<reference evidence="10 11" key="2">
    <citation type="journal article" date="2010" name="Stand. Genomic Sci.">
        <title>Complete genome sequence of Nakamurella multipartita type strain (Y-104).</title>
        <authorList>
            <person name="Tice H."/>
            <person name="Mayilraj S."/>
            <person name="Sims D."/>
            <person name="Lapidus A."/>
            <person name="Nolan M."/>
            <person name="Lucas S."/>
            <person name="Glavina Del Rio T."/>
            <person name="Copeland A."/>
            <person name="Cheng J.F."/>
            <person name="Meincke L."/>
            <person name="Bruce D."/>
            <person name="Goodwin L."/>
            <person name="Pitluck S."/>
            <person name="Ivanova N."/>
            <person name="Mavromatis K."/>
            <person name="Ovchinnikova G."/>
            <person name="Pati A."/>
            <person name="Chen A."/>
            <person name="Palaniappan K."/>
            <person name="Land M."/>
            <person name="Hauser L."/>
            <person name="Chang Y.J."/>
            <person name="Jeffries C.D."/>
            <person name="Detter J.C."/>
            <person name="Brettin T."/>
            <person name="Rohde M."/>
            <person name="Goker M."/>
            <person name="Bristow J."/>
            <person name="Eisen J.A."/>
            <person name="Markowitz V."/>
            <person name="Hugenholtz P."/>
            <person name="Kyrpides N.C."/>
            <person name="Klenk H.P."/>
            <person name="Chen F."/>
        </authorList>
    </citation>
    <scope>NUCLEOTIDE SEQUENCE [LARGE SCALE GENOMIC DNA]</scope>
    <source>
        <strain evidence="11">ATCC 700099 / DSM 44233 / CIP 104796 / JCM 9543 / NBRC 105858 / Y-104</strain>
    </source>
</reference>
<feature type="binding site" evidence="8">
    <location>
        <begin position="209"/>
        <end position="210"/>
    </location>
    <ligand>
        <name>substrate</name>
    </ligand>
</feature>
<feature type="site" description="Could be important to modulate the pK values of the two catalytic cysteine residues" evidence="8">
    <location>
        <position position="209"/>
    </location>
</feature>